<dbReference type="VEuPathDB" id="TriTrypDB:TcIL3000.11.13570"/>
<dbReference type="EMBL" id="HE575324">
    <property type="protein sequence ID" value="CCC95851.1"/>
    <property type="molecule type" value="Genomic_DNA"/>
</dbReference>
<name>G0V2H9_TRYCI</name>
<reference evidence="3" key="1">
    <citation type="journal article" date="2012" name="Proc. Natl. Acad. Sci. U.S.A.">
        <title>Antigenic diversity is generated by distinct evolutionary mechanisms in African trypanosome species.</title>
        <authorList>
            <person name="Jackson A.P."/>
            <person name="Berry A."/>
            <person name="Aslett M."/>
            <person name="Allison H.C."/>
            <person name="Burton P."/>
            <person name="Vavrova-Anderson J."/>
            <person name="Brown R."/>
            <person name="Browne H."/>
            <person name="Corton N."/>
            <person name="Hauser H."/>
            <person name="Gamble J."/>
            <person name="Gilderthorp R."/>
            <person name="Marcello L."/>
            <person name="McQuillan J."/>
            <person name="Otto T.D."/>
            <person name="Quail M.A."/>
            <person name="Sanders M.J."/>
            <person name="van Tonder A."/>
            <person name="Ginger M.L."/>
            <person name="Field M.C."/>
            <person name="Barry J.D."/>
            <person name="Hertz-Fowler C."/>
            <person name="Berriman M."/>
        </authorList>
    </citation>
    <scope>NUCLEOTIDE SEQUENCE</scope>
    <source>
        <strain evidence="3">IL3000</strain>
    </source>
</reference>
<organism evidence="3">
    <name type="scientific">Trypanosoma congolense (strain IL3000)</name>
    <dbReference type="NCBI Taxonomy" id="1068625"/>
    <lineage>
        <taxon>Eukaryota</taxon>
        <taxon>Discoba</taxon>
        <taxon>Euglenozoa</taxon>
        <taxon>Kinetoplastea</taxon>
        <taxon>Metakinetoplastina</taxon>
        <taxon>Trypanosomatida</taxon>
        <taxon>Trypanosomatidae</taxon>
        <taxon>Trypanosoma</taxon>
        <taxon>Nannomonas</taxon>
    </lineage>
</organism>
<accession>G0V2H9</accession>
<protein>
    <submittedName>
        <fullName evidence="3">Uncharacterized protein TCIL3000_11_13570</fullName>
    </submittedName>
</protein>
<keyword evidence="1" id="KW-0175">Coiled coil</keyword>
<gene>
    <name evidence="3" type="ORF">TCIL3000_11_13570</name>
</gene>
<feature type="compositionally biased region" description="Polar residues" evidence="2">
    <location>
        <begin position="50"/>
        <end position="80"/>
    </location>
</feature>
<proteinExistence type="predicted"/>
<dbReference type="AlphaFoldDB" id="G0V2H9"/>
<evidence type="ECO:0000313" key="3">
    <source>
        <dbReference type="EMBL" id="CCC95851.1"/>
    </source>
</evidence>
<feature type="region of interest" description="Disordered" evidence="2">
    <location>
        <begin position="1"/>
        <end position="80"/>
    </location>
</feature>
<feature type="compositionally biased region" description="Polar residues" evidence="2">
    <location>
        <begin position="16"/>
        <end position="27"/>
    </location>
</feature>
<evidence type="ECO:0000256" key="2">
    <source>
        <dbReference type="SAM" id="MobiDB-lite"/>
    </source>
</evidence>
<sequence length="354" mass="38652">MQTYGCRQHPLKPTTVPWTSSAQSAISSKAVPAARSERPTPPSAGVGRSVDQNSVGVEENVTLSPNSSPSPRLTECSQTSLSVSASRAPVEPAIPAGEVVAAGVDTPETVPSRQVVHYLNAVEALRRLDIGMEARLLLLQKELKAQSIIYDELVAELDRKKTSHQHLDESTRRLTRQVRNLDSENDRLRGRLAELEAETKRLKAAPAWRWRDVDKGGVTKQTNNSIGKQCVGYNTEHSEGTASISDSSPLAHALHPTYSVEHILQAKICGYNRKLRRAEVLHGELLENLHITLAERRGQMTAYSKHASLSFRVEASDKSGGRSERPIYAAATQEAEALCQLEALIGSCLKSTVT</sequence>
<evidence type="ECO:0000256" key="1">
    <source>
        <dbReference type="SAM" id="Coils"/>
    </source>
</evidence>
<feature type="coiled-coil region" evidence="1">
    <location>
        <begin position="171"/>
        <end position="205"/>
    </location>
</feature>